<keyword evidence="2" id="KW-1185">Reference proteome</keyword>
<accession>A0A6J8EJW9</accession>
<gene>
    <name evidence="1" type="ORF">MCOR_53024</name>
</gene>
<evidence type="ECO:0000313" key="1">
    <source>
        <dbReference type="EMBL" id="CAC5420840.1"/>
    </source>
</evidence>
<sequence>MSFTDNTINKTQILDLFFKVQFKVKEVTTFLLEDKTPMPNSDLTDKHYIGVIDLLLEEKRARQQLEVAVTQLHQELLTKTSHLPTPNGDNNVTEKCKADLQVMKNYSDNIQRELTAEINLLKHEHSLFQQNFSTLQLENSDIKRRLKNSENRSFEESKKFQNDINSLKQLKGIDQLQDVHTLQTQFETIQRQVQLLSSVQSARGEDFLALYNQSLKMKSILTQTTDVSNNHSDSIIQVRNDLTRANLTTYDLKTEFKHEVSRLNQQIKDGNRARGTVYVRWSRKQCSGNQTELVYSGYTGGGHYDERGSPAEPVCLPPDPDFVKTSSGQHGRMYGAEFYSNNNVFPSNSQYQDIPCAVCRVKQASSVIMIPGKNRCYTGWNMEYHGYLASNYYNAVAAGSYVCIDIQPEYVSGGSSWNSKSKLVYDVVAKCGSLRCPPYKQDYPLTCVVCSK</sequence>
<name>A0A6J8EJW9_MYTCO</name>
<evidence type="ECO:0000313" key="2">
    <source>
        <dbReference type="Proteomes" id="UP000507470"/>
    </source>
</evidence>
<dbReference type="Proteomes" id="UP000507470">
    <property type="component" value="Unassembled WGS sequence"/>
</dbReference>
<dbReference type="AlphaFoldDB" id="A0A6J8EJW9"/>
<dbReference type="PANTHER" id="PTHR24024:SF18">
    <property type="entry name" value="SHORT-CHAIN COLLAGEN C4-LIKE"/>
    <property type="match status" value="1"/>
</dbReference>
<reference evidence="1 2" key="1">
    <citation type="submission" date="2020-06" db="EMBL/GenBank/DDBJ databases">
        <authorList>
            <person name="Li R."/>
            <person name="Bekaert M."/>
        </authorList>
    </citation>
    <scope>NUCLEOTIDE SEQUENCE [LARGE SCALE GENOMIC DNA]</scope>
    <source>
        <strain evidence="2">wild</strain>
    </source>
</reference>
<dbReference type="GO" id="GO:0005615">
    <property type="term" value="C:extracellular space"/>
    <property type="evidence" value="ECO:0007669"/>
    <property type="project" value="TreeGrafter"/>
</dbReference>
<organism evidence="1 2">
    <name type="scientific">Mytilus coruscus</name>
    <name type="common">Sea mussel</name>
    <dbReference type="NCBI Taxonomy" id="42192"/>
    <lineage>
        <taxon>Eukaryota</taxon>
        <taxon>Metazoa</taxon>
        <taxon>Spiralia</taxon>
        <taxon>Lophotrochozoa</taxon>
        <taxon>Mollusca</taxon>
        <taxon>Bivalvia</taxon>
        <taxon>Autobranchia</taxon>
        <taxon>Pteriomorphia</taxon>
        <taxon>Mytilida</taxon>
        <taxon>Mytiloidea</taxon>
        <taxon>Mytilidae</taxon>
        <taxon>Mytilinae</taxon>
        <taxon>Mytilus</taxon>
    </lineage>
</organism>
<dbReference type="EMBL" id="CACVKT020009175">
    <property type="protein sequence ID" value="CAC5420840.1"/>
    <property type="molecule type" value="Genomic_DNA"/>
</dbReference>
<protein>
    <submittedName>
        <fullName evidence="1">Uncharacterized protein</fullName>
    </submittedName>
</protein>
<proteinExistence type="predicted"/>
<dbReference type="InterPro" id="IPR051077">
    <property type="entry name" value="Ca-dependent_lectin"/>
</dbReference>
<dbReference type="OrthoDB" id="6086925at2759"/>
<dbReference type="PANTHER" id="PTHR24024">
    <property type="entry name" value="PULMONARY SURFACTANT-ASSOCIATED PROTEIN A"/>
    <property type="match status" value="1"/>
</dbReference>